<feature type="compositionally biased region" description="Acidic residues" evidence="1">
    <location>
        <begin position="78"/>
        <end position="88"/>
    </location>
</feature>
<proteinExistence type="predicted"/>
<evidence type="ECO:0000313" key="2">
    <source>
        <dbReference type="EMBL" id="GMF29262.1"/>
    </source>
</evidence>
<keyword evidence="3" id="KW-1185">Reference proteome</keyword>
<evidence type="ECO:0000256" key="1">
    <source>
        <dbReference type="SAM" id="MobiDB-lite"/>
    </source>
</evidence>
<organism evidence="2 3">
    <name type="scientific">Phytophthora fragariaefolia</name>
    <dbReference type="NCBI Taxonomy" id="1490495"/>
    <lineage>
        <taxon>Eukaryota</taxon>
        <taxon>Sar</taxon>
        <taxon>Stramenopiles</taxon>
        <taxon>Oomycota</taxon>
        <taxon>Peronosporomycetes</taxon>
        <taxon>Peronosporales</taxon>
        <taxon>Peronosporaceae</taxon>
        <taxon>Phytophthora</taxon>
    </lineage>
</organism>
<reference evidence="2" key="1">
    <citation type="submission" date="2023-04" db="EMBL/GenBank/DDBJ databases">
        <title>Phytophthora fragariaefolia NBRC 109709.</title>
        <authorList>
            <person name="Ichikawa N."/>
            <person name="Sato H."/>
            <person name="Tonouchi N."/>
        </authorList>
    </citation>
    <scope>NUCLEOTIDE SEQUENCE</scope>
    <source>
        <strain evidence="2">NBRC 109709</strain>
    </source>
</reference>
<feature type="region of interest" description="Disordered" evidence="1">
    <location>
        <begin position="1"/>
        <end position="57"/>
    </location>
</feature>
<feature type="region of interest" description="Disordered" evidence="1">
    <location>
        <begin position="78"/>
        <end position="131"/>
    </location>
</feature>
<dbReference type="Proteomes" id="UP001165121">
    <property type="component" value="Unassembled WGS sequence"/>
</dbReference>
<dbReference type="OrthoDB" id="104310at2759"/>
<protein>
    <submittedName>
        <fullName evidence="2">Unnamed protein product</fullName>
    </submittedName>
</protein>
<gene>
    <name evidence="2" type="ORF">Pfra01_000623300</name>
</gene>
<sequence>MSTPTTQTSGAPATPAAADTAVASTATTRSSTASTTSNVTSTVTTSSSPKRTMSLGKYKKARGKATFFRHELQALFDDDSDADMEEDKETSSPRRNEQGVGSRRPREDDSDASSSKRSRCDSDRPLADVIQSTGWRRPHSYPWVPTPSEIQYRFGNTAPLSQYAVYSCSGITDDDVTKELTFDLTTDQRCYYYIGLFHDL</sequence>
<name>A0A9W6X3Z5_9STRA</name>
<feature type="compositionally biased region" description="Low complexity" evidence="1">
    <location>
        <begin position="1"/>
        <end position="48"/>
    </location>
</feature>
<accession>A0A9W6X3Z5</accession>
<evidence type="ECO:0000313" key="3">
    <source>
        <dbReference type="Proteomes" id="UP001165121"/>
    </source>
</evidence>
<dbReference type="EMBL" id="BSXT01000522">
    <property type="protein sequence ID" value="GMF29262.1"/>
    <property type="molecule type" value="Genomic_DNA"/>
</dbReference>
<dbReference type="AlphaFoldDB" id="A0A9W6X3Z5"/>
<comment type="caution">
    <text evidence="2">The sequence shown here is derived from an EMBL/GenBank/DDBJ whole genome shotgun (WGS) entry which is preliminary data.</text>
</comment>